<dbReference type="GO" id="GO:0006357">
    <property type="term" value="P:regulation of transcription by RNA polymerase II"/>
    <property type="evidence" value="ECO:0000318"/>
    <property type="project" value="GO_Central"/>
</dbReference>
<dbReference type="FunFam" id="4.10.280.10:FF:000003">
    <property type="entry name" value="microphthalmia-associated transcription factor isoform X1"/>
    <property type="match status" value="1"/>
</dbReference>
<dbReference type="SMART" id="SM00353">
    <property type="entry name" value="HLH"/>
    <property type="match status" value="1"/>
</dbReference>
<dbReference type="Pfam" id="PF15951">
    <property type="entry name" value="MITF_TFEB_C_3_N"/>
    <property type="match status" value="1"/>
</dbReference>
<dbReference type="GO" id="GO:0005737">
    <property type="term" value="C:cytoplasm"/>
    <property type="evidence" value="ECO:0007669"/>
    <property type="project" value="UniProtKB-SubCell"/>
</dbReference>
<evidence type="ECO:0000256" key="4">
    <source>
        <dbReference type="ARBA" id="ARBA00023015"/>
    </source>
</evidence>
<dbReference type="Bgee" id="ENSORLG00000029338">
    <property type="expression patterns" value="Expressed in testis and 14 other cell types or tissues"/>
</dbReference>
<dbReference type="Pfam" id="PF00010">
    <property type="entry name" value="HLH"/>
    <property type="match status" value="1"/>
</dbReference>
<comment type="similarity">
    <text evidence="3">Belongs to the MiT/TFE family.</text>
</comment>
<dbReference type="Pfam" id="PF11851">
    <property type="entry name" value="DUF3371"/>
    <property type="match status" value="1"/>
</dbReference>
<keyword evidence="12" id="KW-1185">Reference proteome</keyword>
<reference evidence="11" key="3">
    <citation type="submission" date="2025-09" db="UniProtKB">
        <authorList>
            <consortium name="Ensembl"/>
        </authorList>
    </citation>
    <scope>IDENTIFICATION</scope>
    <source>
        <strain evidence="11">Hd-rR</strain>
    </source>
</reference>
<dbReference type="Gene3D" id="4.10.280.10">
    <property type="entry name" value="Helix-loop-helix DNA-binding domain"/>
    <property type="match status" value="1"/>
</dbReference>
<accession>A0A3B3ILR6</accession>
<keyword evidence="9" id="KW-0175">Coiled coil</keyword>
<dbReference type="InterPro" id="IPR031867">
    <property type="entry name" value="MiT/TFE_N"/>
</dbReference>
<dbReference type="InParanoid" id="A0A3B3ILR6"/>
<evidence type="ECO:0000256" key="9">
    <source>
        <dbReference type="SAM" id="Coils"/>
    </source>
</evidence>
<evidence type="ECO:0000256" key="6">
    <source>
        <dbReference type="ARBA" id="ARBA00023159"/>
    </source>
</evidence>
<organism evidence="11 12">
    <name type="scientific">Oryzias latipes</name>
    <name type="common">Japanese rice fish</name>
    <name type="synonym">Japanese killifish</name>
    <dbReference type="NCBI Taxonomy" id="8090"/>
    <lineage>
        <taxon>Eukaryota</taxon>
        <taxon>Metazoa</taxon>
        <taxon>Chordata</taxon>
        <taxon>Craniata</taxon>
        <taxon>Vertebrata</taxon>
        <taxon>Euteleostomi</taxon>
        <taxon>Actinopterygii</taxon>
        <taxon>Neopterygii</taxon>
        <taxon>Teleostei</taxon>
        <taxon>Neoteleostei</taxon>
        <taxon>Acanthomorphata</taxon>
        <taxon>Ovalentaria</taxon>
        <taxon>Atherinomorphae</taxon>
        <taxon>Beloniformes</taxon>
        <taxon>Adrianichthyidae</taxon>
        <taxon>Oryziinae</taxon>
        <taxon>Oryzias</taxon>
    </lineage>
</organism>
<keyword evidence="5" id="KW-0238">DNA-binding</keyword>
<feature type="domain" description="BHLH" evidence="10">
    <location>
        <begin position="252"/>
        <end position="305"/>
    </location>
</feature>
<keyword evidence="7" id="KW-0804">Transcription</keyword>
<dbReference type="PROSITE" id="PS50888">
    <property type="entry name" value="BHLH"/>
    <property type="match status" value="1"/>
</dbReference>
<sequence length="450" mass="49944">MSGDMSGICSDLSRAGIDLDPQPHTVYVILDSTETLNLVRVESGIVADIEVEDFIPADCDTFYQIKSQPIAISSSTAPSSSSSSSLLQPVMLSRVLMRQDLMRQQVLEQEQKMEVQQQRCNTSSSPIPVSVLPCTPAQVPLEVLKVQTHLENPTKYHIQEAQRQQVRQYLSATKSANQKPALPLSHVSELGLVSRQPMESTSEQKLPENVQDVSGGQEVPSAAISNSCPANLHVIKKELSEDEAKALMKDRQKKNNHNLIERRRRFNINDRIKELGVLIPKSSDMEARWNKGTILKASVDYIRKLQKDQQRARDLEERQKKLESTNRFLLLRIQELEQQARQHGLLSSSSVDPQTFLLSPFPPPISSSFSLTSLSLGEDALSFVEQDDTLEACNVFSPDLMCDLGLTEMHGLQGLLMEDIQGGVASDPLVVCGASKTTSRSSSFSMDEDL</sequence>
<evidence type="ECO:0000256" key="1">
    <source>
        <dbReference type="ARBA" id="ARBA00004123"/>
    </source>
</evidence>
<protein>
    <recommendedName>
        <fullName evidence="10">BHLH domain-containing protein</fullName>
    </recommendedName>
</protein>
<gene>
    <name evidence="11" type="primary">tfe3a</name>
</gene>
<feature type="coiled-coil region" evidence="9">
    <location>
        <begin position="298"/>
        <end position="339"/>
    </location>
</feature>
<keyword evidence="6" id="KW-0010">Activator</keyword>
<reference evidence="11" key="2">
    <citation type="submission" date="2025-08" db="UniProtKB">
        <authorList>
            <consortium name="Ensembl"/>
        </authorList>
    </citation>
    <scope>IDENTIFICATION</scope>
    <source>
        <strain evidence="11">Hd-rR</strain>
    </source>
</reference>
<dbReference type="GO" id="GO:0046983">
    <property type="term" value="F:protein dimerization activity"/>
    <property type="evidence" value="ECO:0007669"/>
    <property type="project" value="InterPro"/>
</dbReference>
<evidence type="ECO:0000256" key="8">
    <source>
        <dbReference type="ARBA" id="ARBA00023242"/>
    </source>
</evidence>
<dbReference type="PANTHER" id="PTHR45776:SF3">
    <property type="entry name" value="TRANSCRIPTION FACTOR E3"/>
    <property type="match status" value="1"/>
</dbReference>
<dbReference type="SUPFAM" id="SSF47459">
    <property type="entry name" value="HLH, helix-loop-helix DNA-binding domain"/>
    <property type="match status" value="1"/>
</dbReference>
<dbReference type="GO" id="GO:0000978">
    <property type="term" value="F:RNA polymerase II cis-regulatory region sequence-specific DNA binding"/>
    <property type="evidence" value="ECO:0000318"/>
    <property type="project" value="GO_Central"/>
</dbReference>
<dbReference type="CDD" id="cd18926">
    <property type="entry name" value="bHLHzip_MITF"/>
    <property type="match status" value="1"/>
</dbReference>
<dbReference type="InterPro" id="IPR021802">
    <property type="entry name" value="MiT/TFE_C"/>
</dbReference>
<evidence type="ECO:0000313" key="11">
    <source>
        <dbReference type="Ensembl" id="ENSORLP00000044809.1"/>
    </source>
</evidence>
<dbReference type="Ensembl" id="ENSORLT00000031443.1">
    <property type="protein sequence ID" value="ENSORLP00000044809.1"/>
    <property type="gene ID" value="ENSORLG00000029338.1"/>
</dbReference>
<evidence type="ECO:0000259" key="10">
    <source>
        <dbReference type="PROSITE" id="PS50888"/>
    </source>
</evidence>
<dbReference type="PANTHER" id="PTHR45776">
    <property type="entry name" value="MIP04163P"/>
    <property type="match status" value="1"/>
</dbReference>
<dbReference type="AlphaFoldDB" id="A0A3B3ILR6"/>
<evidence type="ECO:0000256" key="7">
    <source>
        <dbReference type="ARBA" id="ARBA00023163"/>
    </source>
</evidence>
<keyword evidence="8" id="KW-0539">Nucleus</keyword>
<evidence type="ECO:0000256" key="3">
    <source>
        <dbReference type="ARBA" id="ARBA00008289"/>
    </source>
</evidence>
<reference evidence="11 12" key="1">
    <citation type="journal article" date="2007" name="Nature">
        <title>The medaka draft genome and insights into vertebrate genome evolution.</title>
        <authorList>
            <person name="Kasahara M."/>
            <person name="Naruse K."/>
            <person name="Sasaki S."/>
            <person name="Nakatani Y."/>
            <person name="Qu W."/>
            <person name="Ahsan B."/>
            <person name="Yamada T."/>
            <person name="Nagayasu Y."/>
            <person name="Doi K."/>
            <person name="Kasai Y."/>
            <person name="Jindo T."/>
            <person name="Kobayashi D."/>
            <person name="Shimada A."/>
            <person name="Toyoda A."/>
            <person name="Kuroki Y."/>
            <person name="Fujiyama A."/>
            <person name="Sasaki T."/>
            <person name="Shimizu A."/>
            <person name="Asakawa S."/>
            <person name="Shimizu N."/>
            <person name="Hashimoto S."/>
            <person name="Yang J."/>
            <person name="Lee Y."/>
            <person name="Matsushima K."/>
            <person name="Sugano S."/>
            <person name="Sakaizumi M."/>
            <person name="Narita T."/>
            <person name="Ohishi K."/>
            <person name="Haga S."/>
            <person name="Ohta F."/>
            <person name="Nomoto H."/>
            <person name="Nogata K."/>
            <person name="Morishita T."/>
            <person name="Endo T."/>
            <person name="Shin-I T."/>
            <person name="Takeda H."/>
            <person name="Morishita S."/>
            <person name="Kohara Y."/>
        </authorList>
    </citation>
    <scope>NUCLEOTIDE SEQUENCE [LARGE SCALE GENOMIC DNA]</scope>
    <source>
        <strain evidence="11 12">Hd-rR</strain>
    </source>
</reference>
<evidence type="ECO:0000256" key="2">
    <source>
        <dbReference type="ARBA" id="ARBA00004496"/>
    </source>
</evidence>
<dbReference type="GeneTree" id="ENSGT00940000157503"/>
<dbReference type="GO" id="GO:0005634">
    <property type="term" value="C:nucleus"/>
    <property type="evidence" value="ECO:0000318"/>
    <property type="project" value="GO_Central"/>
</dbReference>
<proteinExistence type="inferred from homology"/>
<comment type="subcellular location">
    <subcellularLocation>
        <location evidence="2">Cytoplasm</location>
    </subcellularLocation>
    <subcellularLocation>
        <location evidence="1">Nucleus</location>
    </subcellularLocation>
</comment>
<dbReference type="GO" id="GO:0000981">
    <property type="term" value="F:DNA-binding transcription factor activity, RNA polymerase II-specific"/>
    <property type="evidence" value="ECO:0000318"/>
    <property type="project" value="GO_Central"/>
</dbReference>
<evidence type="ECO:0000313" key="12">
    <source>
        <dbReference type="Proteomes" id="UP000001038"/>
    </source>
</evidence>
<dbReference type="InterPro" id="IPR036638">
    <property type="entry name" value="HLH_DNA-bd_sf"/>
</dbReference>
<evidence type="ECO:0000256" key="5">
    <source>
        <dbReference type="ARBA" id="ARBA00023125"/>
    </source>
</evidence>
<dbReference type="InterPro" id="IPR011598">
    <property type="entry name" value="bHLH_dom"/>
</dbReference>
<dbReference type="STRING" id="8090.ENSORLP00000044809"/>
<dbReference type="Proteomes" id="UP000001038">
    <property type="component" value="Chromosome 7"/>
</dbReference>
<keyword evidence="4" id="KW-0805">Transcription regulation</keyword>
<name>A0A3B3ILR6_ORYLA</name>